<keyword evidence="3 7" id="KW-0489">Methyltransferase</keyword>
<dbReference type="InterPro" id="IPR050903">
    <property type="entry name" value="Bact_Chemotaxis_MeTrfase"/>
</dbReference>
<keyword evidence="8" id="KW-1185">Reference proteome</keyword>
<proteinExistence type="predicted"/>
<dbReference type="GO" id="GO:0008983">
    <property type="term" value="F:protein-glutamate O-methyltransferase activity"/>
    <property type="evidence" value="ECO:0007669"/>
    <property type="project" value="UniProtKB-EC"/>
</dbReference>
<dbReference type="OrthoDB" id="9816309at2"/>
<dbReference type="InterPro" id="IPR029063">
    <property type="entry name" value="SAM-dependent_MTases_sf"/>
</dbReference>
<evidence type="ECO:0000256" key="4">
    <source>
        <dbReference type="ARBA" id="ARBA00022679"/>
    </source>
</evidence>
<dbReference type="PRINTS" id="PR00996">
    <property type="entry name" value="CHERMTFRASE"/>
</dbReference>
<evidence type="ECO:0000256" key="5">
    <source>
        <dbReference type="ARBA" id="ARBA00022691"/>
    </source>
</evidence>
<evidence type="ECO:0000256" key="1">
    <source>
        <dbReference type="ARBA" id="ARBA00001541"/>
    </source>
</evidence>
<feature type="domain" description="CheR-type methyltransferase" evidence="6">
    <location>
        <begin position="1"/>
        <end position="268"/>
    </location>
</feature>
<sequence length="280" mass="31305">MSGEPRALDAEELRRVCEVVYRRTGMTYGEAKRYFVERRVLDRMARSNSGSFAAYMALLRWDDGEVERLINSFTVNETYFYREEHQLRCLGGSLLPDIVGGRRPGALVRIWSLPCSTGEEPYSIALWLLENWRLVDAYNVEIVGSDIDTDALAAAAAGIYGERALSRLPAGVVADYFEAPVDGLRRVIADIRESVKLTRANLIDAASMAEQGRFDVVFCRNVLIYFDDASRLAAARLLFDALNPGGFLCLGHTESMARISDLFAVRRFGDAVVYQRPPVA</sequence>
<reference evidence="7 8" key="1">
    <citation type="submission" date="2018-12" db="EMBL/GenBank/DDBJ databases">
        <authorList>
            <person name="Grouzdev D.S."/>
            <person name="Krutkina M.S."/>
        </authorList>
    </citation>
    <scope>NUCLEOTIDE SEQUENCE [LARGE SCALE GENOMIC DNA]</scope>
    <source>
        <strain evidence="7 8">RmlP026</strain>
    </source>
</reference>
<evidence type="ECO:0000259" key="6">
    <source>
        <dbReference type="PROSITE" id="PS50123"/>
    </source>
</evidence>
<dbReference type="EC" id="2.1.1.80" evidence="2"/>
<dbReference type="Pfam" id="PF03705">
    <property type="entry name" value="CheR_N"/>
    <property type="match status" value="1"/>
</dbReference>
<organism evidence="7 8">
    <name type="scientific">Lichenibacterium minor</name>
    <dbReference type="NCBI Taxonomy" id="2316528"/>
    <lineage>
        <taxon>Bacteria</taxon>
        <taxon>Pseudomonadati</taxon>
        <taxon>Pseudomonadota</taxon>
        <taxon>Alphaproteobacteria</taxon>
        <taxon>Hyphomicrobiales</taxon>
        <taxon>Lichenihabitantaceae</taxon>
        <taxon>Lichenibacterium</taxon>
    </lineage>
</organism>
<accession>A0A4Q2U0P1</accession>
<evidence type="ECO:0000313" key="8">
    <source>
        <dbReference type="Proteomes" id="UP000290759"/>
    </source>
</evidence>
<dbReference type="Pfam" id="PF01739">
    <property type="entry name" value="CheR"/>
    <property type="match status" value="1"/>
</dbReference>
<dbReference type="RefSeq" id="WP_129228905.1">
    <property type="nucleotide sequence ID" value="NZ_QYBB01000035.1"/>
</dbReference>
<reference evidence="7 8" key="2">
    <citation type="submission" date="2019-02" db="EMBL/GenBank/DDBJ databases">
        <title>'Lichenibacterium ramalinii' gen. nov. sp. nov., 'Lichenibacterium minor' gen. nov. sp. nov.</title>
        <authorList>
            <person name="Pankratov T."/>
        </authorList>
    </citation>
    <scope>NUCLEOTIDE SEQUENCE [LARGE SCALE GENOMIC DNA]</scope>
    <source>
        <strain evidence="7 8">RmlP026</strain>
    </source>
</reference>
<keyword evidence="4 7" id="KW-0808">Transferase</keyword>
<dbReference type="InterPro" id="IPR022641">
    <property type="entry name" value="CheR_N"/>
</dbReference>
<dbReference type="Proteomes" id="UP000290759">
    <property type="component" value="Unassembled WGS sequence"/>
</dbReference>
<dbReference type="Gene3D" id="3.40.50.150">
    <property type="entry name" value="Vaccinia Virus protein VP39"/>
    <property type="match status" value="1"/>
</dbReference>
<dbReference type="SMART" id="SM00138">
    <property type="entry name" value="MeTrc"/>
    <property type="match status" value="1"/>
</dbReference>
<dbReference type="InterPro" id="IPR036804">
    <property type="entry name" value="CheR_N_sf"/>
</dbReference>
<dbReference type="EMBL" id="QYBB01000035">
    <property type="protein sequence ID" value="RYC29989.1"/>
    <property type="molecule type" value="Genomic_DNA"/>
</dbReference>
<dbReference type="InterPro" id="IPR000780">
    <property type="entry name" value="CheR_MeTrfase"/>
</dbReference>
<gene>
    <name evidence="7" type="ORF">D3273_21265</name>
</gene>
<dbReference type="CDD" id="cd02440">
    <property type="entry name" value="AdoMet_MTases"/>
    <property type="match status" value="1"/>
</dbReference>
<dbReference type="SUPFAM" id="SSF53335">
    <property type="entry name" value="S-adenosyl-L-methionine-dependent methyltransferases"/>
    <property type="match status" value="1"/>
</dbReference>
<keyword evidence="5" id="KW-0949">S-adenosyl-L-methionine</keyword>
<dbReference type="PANTHER" id="PTHR24422">
    <property type="entry name" value="CHEMOTAXIS PROTEIN METHYLTRANSFERASE"/>
    <property type="match status" value="1"/>
</dbReference>
<comment type="catalytic activity">
    <reaction evidence="1">
        <text>L-glutamyl-[protein] + S-adenosyl-L-methionine = [protein]-L-glutamate 5-O-methyl ester + S-adenosyl-L-homocysteine</text>
        <dbReference type="Rhea" id="RHEA:24452"/>
        <dbReference type="Rhea" id="RHEA-COMP:10208"/>
        <dbReference type="Rhea" id="RHEA-COMP:10311"/>
        <dbReference type="ChEBI" id="CHEBI:29973"/>
        <dbReference type="ChEBI" id="CHEBI:57856"/>
        <dbReference type="ChEBI" id="CHEBI:59789"/>
        <dbReference type="ChEBI" id="CHEBI:82795"/>
        <dbReference type="EC" id="2.1.1.80"/>
    </reaction>
</comment>
<comment type="caution">
    <text evidence="7">The sequence shown here is derived from an EMBL/GenBank/DDBJ whole genome shotgun (WGS) entry which is preliminary data.</text>
</comment>
<name>A0A4Q2U0P1_9HYPH</name>
<evidence type="ECO:0000256" key="2">
    <source>
        <dbReference type="ARBA" id="ARBA00012534"/>
    </source>
</evidence>
<evidence type="ECO:0000256" key="3">
    <source>
        <dbReference type="ARBA" id="ARBA00022603"/>
    </source>
</evidence>
<evidence type="ECO:0000313" key="7">
    <source>
        <dbReference type="EMBL" id="RYC29989.1"/>
    </source>
</evidence>
<dbReference type="SUPFAM" id="SSF47757">
    <property type="entry name" value="Chemotaxis receptor methyltransferase CheR, N-terminal domain"/>
    <property type="match status" value="1"/>
</dbReference>
<dbReference type="Gene3D" id="1.10.155.10">
    <property type="entry name" value="Chemotaxis receptor methyltransferase CheR, N-terminal domain"/>
    <property type="match status" value="1"/>
</dbReference>
<dbReference type="GO" id="GO:0032259">
    <property type="term" value="P:methylation"/>
    <property type="evidence" value="ECO:0007669"/>
    <property type="project" value="UniProtKB-KW"/>
</dbReference>
<dbReference type="InterPro" id="IPR022642">
    <property type="entry name" value="CheR_C"/>
</dbReference>
<dbReference type="AlphaFoldDB" id="A0A4Q2U0P1"/>
<dbReference type="PROSITE" id="PS50123">
    <property type="entry name" value="CHER"/>
    <property type="match status" value="1"/>
</dbReference>
<protein>
    <recommendedName>
        <fullName evidence="2">protein-glutamate O-methyltransferase</fullName>
        <ecNumber evidence="2">2.1.1.80</ecNumber>
    </recommendedName>
</protein>
<dbReference type="PANTHER" id="PTHR24422:SF10">
    <property type="entry name" value="CHEMOTAXIS PROTEIN METHYLTRANSFERASE 2"/>
    <property type="match status" value="1"/>
</dbReference>